<gene>
    <name evidence="1" type="ORF">SAMN04488695_10255</name>
</gene>
<protein>
    <recommendedName>
        <fullName evidence="3">Phage head-tail adaptor, putative, SPP1 family</fullName>
    </recommendedName>
</protein>
<sequence>MIRRNKYTHDELNSGQLSYGCDKHTRDAAGKRTGSTFEIAGILNFKNMSLRESDYNLYEAIDKVIARKVKVYYVPGIEKNHKVILEGEKYDITRIDPDNEKTFLYLYLERVNV</sequence>
<dbReference type="Proteomes" id="UP000181899">
    <property type="component" value="Unassembled WGS sequence"/>
</dbReference>
<evidence type="ECO:0000313" key="2">
    <source>
        <dbReference type="Proteomes" id="UP000181899"/>
    </source>
</evidence>
<evidence type="ECO:0000313" key="1">
    <source>
        <dbReference type="EMBL" id="SFN51332.1"/>
    </source>
</evidence>
<reference evidence="1 2" key="1">
    <citation type="submission" date="2016-10" db="EMBL/GenBank/DDBJ databases">
        <authorList>
            <person name="de Groot N.N."/>
        </authorList>
    </citation>
    <scope>NUCLEOTIDE SEQUENCE [LARGE SCALE GENOMIC DNA]</scope>
    <source>
        <strain evidence="1 2">ML2</strain>
    </source>
</reference>
<dbReference type="OrthoDB" id="2298072at2"/>
<proteinExistence type="predicted"/>
<dbReference type="EMBL" id="FOVK01000002">
    <property type="protein sequence ID" value="SFN51332.1"/>
    <property type="molecule type" value="Genomic_DNA"/>
</dbReference>
<accession>A0A1I4ZM74</accession>
<dbReference type="RefSeq" id="WP_083422624.1">
    <property type="nucleotide sequence ID" value="NZ_FOVK01000002.1"/>
</dbReference>
<name>A0A1I4ZM74_9CLOT</name>
<evidence type="ECO:0008006" key="3">
    <source>
        <dbReference type="Google" id="ProtNLM"/>
    </source>
</evidence>
<keyword evidence="2" id="KW-1185">Reference proteome</keyword>
<dbReference type="AlphaFoldDB" id="A0A1I4ZM74"/>
<organism evidence="1 2">
    <name type="scientific">Proteiniclasticum ruminis</name>
    <dbReference type="NCBI Taxonomy" id="398199"/>
    <lineage>
        <taxon>Bacteria</taxon>
        <taxon>Bacillati</taxon>
        <taxon>Bacillota</taxon>
        <taxon>Clostridia</taxon>
        <taxon>Eubacteriales</taxon>
        <taxon>Clostridiaceae</taxon>
        <taxon>Proteiniclasticum</taxon>
    </lineage>
</organism>